<dbReference type="EMBL" id="WJNH01000011">
    <property type="protein sequence ID" value="MRG87668.1"/>
    <property type="molecule type" value="Genomic_DNA"/>
</dbReference>
<keyword evidence="5 7" id="KW-0808">Transferase</keyword>
<proteinExistence type="inferred from homology"/>
<dbReference type="AlphaFoldDB" id="A0A6G1XA56"/>
<comment type="similarity">
    <text evidence="1 5">Belongs to the CoaE family.</text>
</comment>
<evidence type="ECO:0000256" key="3">
    <source>
        <dbReference type="ARBA" id="ARBA00022840"/>
    </source>
</evidence>
<dbReference type="GO" id="GO:0015937">
    <property type="term" value="P:coenzyme A biosynthetic process"/>
    <property type="evidence" value="ECO:0007669"/>
    <property type="project" value="UniProtKB-UniRule"/>
</dbReference>
<evidence type="ECO:0000313" key="8">
    <source>
        <dbReference type="Proteomes" id="UP000480185"/>
    </source>
</evidence>
<keyword evidence="5" id="KW-0963">Cytoplasm</keyword>
<dbReference type="OrthoDB" id="9812943at2"/>
<accession>A0A6G1XA56</accession>
<dbReference type="HAMAP" id="MF_00376">
    <property type="entry name" value="Dephospho_CoA_kinase"/>
    <property type="match status" value="1"/>
</dbReference>
<comment type="catalytic activity">
    <reaction evidence="5">
        <text>3'-dephospho-CoA + ATP = ADP + CoA + H(+)</text>
        <dbReference type="Rhea" id="RHEA:18245"/>
        <dbReference type="ChEBI" id="CHEBI:15378"/>
        <dbReference type="ChEBI" id="CHEBI:30616"/>
        <dbReference type="ChEBI" id="CHEBI:57287"/>
        <dbReference type="ChEBI" id="CHEBI:57328"/>
        <dbReference type="ChEBI" id="CHEBI:456216"/>
        <dbReference type="EC" id="2.7.1.24"/>
    </reaction>
</comment>
<dbReference type="NCBIfam" id="TIGR00152">
    <property type="entry name" value="dephospho-CoA kinase"/>
    <property type="match status" value="1"/>
</dbReference>
<dbReference type="PANTHER" id="PTHR10695:SF46">
    <property type="entry name" value="BIFUNCTIONAL COENZYME A SYNTHASE-RELATED"/>
    <property type="match status" value="1"/>
</dbReference>
<keyword evidence="5 7" id="KW-0418">Kinase</keyword>
<dbReference type="GO" id="GO:0005737">
    <property type="term" value="C:cytoplasm"/>
    <property type="evidence" value="ECO:0007669"/>
    <property type="project" value="UniProtKB-SubCell"/>
</dbReference>
<dbReference type="CDD" id="cd02022">
    <property type="entry name" value="DPCK"/>
    <property type="match status" value="1"/>
</dbReference>
<dbReference type="GO" id="GO:0005524">
    <property type="term" value="F:ATP binding"/>
    <property type="evidence" value="ECO:0007669"/>
    <property type="project" value="UniProtKB-UniRule"/>
</dbReference>
<evidence type="ECO:0000256" key="2">
    <source>
        <dbReference type="ARBA" id="ARBA00022741"/>
    </source>
</evidence>
<evidence type="ECO:0000256" key="1">
    <source>
        <dbReference type="ARBA" id="ARBA00009018"/>
    </source>
</evidence>
<keyword evidence="2 5" id="KW-0547">Nucleotide-binding</keyword>
<dbReference type="InterPro" id="IPR027417">
    <property type="entry name" value="P-loop_NTPase"/>
</dbReference>
<protein>
    <recommendedName>
        <fullName evidence="5 6">Dephospho-CoA kinase</fullName>
        <ecNumber evidence="5 6">2.7.1.24</ecNumber>
    </recommendedName>
    <alternativeName>
        <fullName evidence="5">Dephosphocoenzyme A kinase</fullName>
    </alternativeName>
</protein>
<dbReference type="GO" id="GO:0004140">
    <property type="term" value="F:dephospho-CoA kinase activity"/>
    <property type="evidence" value="ECO:0007669"/>
    <property type="project" value="UniProtKB-UniRule"/>
</dbReference>
<evidence type="ECO:0000256" key="6">
    <source>
        <dbReference type="NCBIfam" id="TIGR00152"/>
    </source>
</evidence>
<dbReference type="PROSITE" id="PS51219">
    <property type="entry name" value="DPCK"/>
    <property type="match status" value="1"/>
</dbReference>
<sequence>MTVVIGLTGSIATGKSTVSKMLKELGLPIVDADQISRDVVEPGEVAYQKIVKTFGKEILFEDETINRKQLGSIVFGNEEKRKQLNEIVHPEVRRQMLSQRDQYIQQGYRGVVLDIPLLFESKLTHFVDKIVVVYVNEETQLERLMNRDQSTKEEASQRINSQIPVEEKAAMADAVINNNGTRSETKEQLLELLQKWEII</sequence>
<dbReference type="InterPro" id="IPR001977">
    <property type="entry name" value="Depp_CoAkinase"/>
</dbReference>
<feature type="binding site" evidence="5">
    <location>
        <begin position="12"/>
        <end position="17"/>
    </location>
    <ligand>
        <name>ATP</name>
        <dbReference type="ChEBI" id="CHEBI:30616"/>
    </ligand>
</feature>
<evidence type="ECO:0000256" key="5">
    <source>
        <dbReference type="HAMAP-Rule" id="MF_00376"/>
    </source>
</evidence>
<name>A0A6G1XA56_9BACI</name>
<keyword evidence="8" id="KW-1185">Reference proteome</keyword>
<gene>
    <name evidence="5" type="primary">coaE</name>
    <name evidence="7" type="ORF">GH754_15385</name>
</gene>
<keyword evidence="3 5" id="KW-0067">ATP-binding</keyword>
<reference evidence="7 8" key="1">
    <citation type="submission" date="2019-11" db="EMBL/GenBank/DDBJ databases">
        <authorList>
            <person name="Li J."/>
        </authorList>
    </citation>
    <scope>NUCLEOTIDE SEQUENCE [LARGE SCALE GENOMIC DNA]</scope>
    <source>
        <strain evidence="7 8">J4</strain>
    </source>
</reference>
<dbReference type="Gene3D" id="3.40.50.300">
    <property type="entry name" value="P-loop containing nucleotide triphosphate hydrolases"/>
    <property type="match status" value="1"/>
</dbReference>
<dbReference type="Proteomes" id="UP000480185">
    <property type="component" value="Unassembled WGS sequence"/>
</dbReference>
<comment type="function">
    <text evidence="5">Catalyzes the phosphorylation of the 3'-hydroxyl group of dephosphocoenzyme A to form coenzyme A.</text>
</comment>
<evidence type="ECO:0000313" key="7">
    <source>
        <dbReference type="EMBL" id="MRG87668.1"/>
    </source>
</evidence>
<comment type="pathway">
    <text evidence="5">Cofactor biosynthesis; coenzyme A biosynthesis; CoA from (R)-pantothenate: step 5/5.</text>
</comment>
<comment type="caution">
    <text evidence="7">The sequence shown here is derived from an EMBL/GenBank/DDBJ whole genome shotgun (WGS) entry which is preliminary data.</text>
</comment>
<organism evidence="7 8">
    <name type="scientific">Salinibacillus xinjiangensis</name>
    <dbReference type="NCBI Taxonomy" id="1229268"/>
    <lineage>
        <taxon>Bacteria</taxon>
        <taxon>Bacillati</taxon>
        <taxon>Bacillota</taxon>
        <taxon>Bacilli</taxon>
        <taxon>Bacillales</taxon>
        <taxon>Bacillaceae</taxon>
        <taxon>Salinibacillus</taxon>
    </lineage>
</organism>
<dbReference type="EC" id="2.7.1.24" evidence="5 6"/>
<dbReference type="PANTHER" id="PTHR10695">
    <property type="entry name" value="DEPHOSPHO-COA KINASE-RELATED"/>
    <property type="match status" value="1"/>
</dbReference>
<keyword evidence="4 5" id="KW-0173">Coenzyme A biosynthesis</keyword>
<dbReference type="Pfam" id="PF01121">
    <property type="entry name" value="CoaE"/>
    <property type="match status" value="1"/>
</dbReference>
<dbReference type="FunFam" id="3.40.50.300:FF:000485">
    <property type="entry name" value="Dephospho-CoA kinase CAB5"/>
    <property type="match status" value="1"/>
</dbReference>
<evidence type="ECO:0000256" key="4">
    <source>
        <dbReference type="ARBA" id="ARBA00022993"/>
    </source>
</evidence>
<dbReference type="UniPathway" id="UPA00241">
    <property type="reaction ID" value="UER00356"/>
</dbReference>
<dbReference type="SUPFAM" id="SSF52540">
    <property type="entry name" value="P-loop containing nucleoside triphosphate hydrolases"/>
    <property type="match status" value="1"/>
</dbReference>
<comment type="subcellular location">
    <subcellularLocation>
        <location evidence="5">Cytoplasm</location>
    </subcellularLocation>
</comment>
<dbReference type="RefSeq" id="WP_153729560.1">
    <property type="nucleotide sequence ID" value="NZ_WJNH01000011.1"/>
</dbReference>